<dbReference type="EMBL" id="LCEK01000001">
    <property type="protein sequence ID" value="KKS73209.1"/>
    <property type="molecule type" value="Genomic_DNA"/>
</dbReference>
<accession>A0A0G1BJ16</accession>
<dbReference type="AlphaFoldDB" id="A0A0G1BJ16"/>
<evidence type="ECO:0000313" key="1">
    <source>
        <dbReference type="EMBL" id="KKS73209.1"/>
    </source>
</evidence>
<gene>
    <name evidence="1" type="ORF">UV42_C0001G0024</name>
</gene>
<sequence length="200" mass="22396">MFCLEMFHSQGNFLLSGHGKQCFSMPTITFKTTLLTIGSWTILRLPKQASAKLPSRGMCMVEGKINDVPFQTPLEPDGEGSHWFRVDATLAKKAGVHAGDTVTLAIEPMKEWPNPTVPADLKKALATNKKVAQVWEDITPIARWDWIRWIRSTNNADTRKKRIDVACSKMTSGMKRPCCFNRSMCTEPKVSKSGVLLDIK</sequence>
<dbReference type="Pfam" id="PF08922">
    <property type="entry name" value="DUF1905"/>
    <property type="match status" value="1"/>
</dbReference>
<dbReference type="Gene3D" id="2.40.30.100">
    <property type="entry name" value="AF2212/PG0164-like"/>
    <property type="match status" value="1"/>
</dbReference>
<protein>
    <recommendedName>
        <fullName evidence="3">DUF1905 domain-containing protein</fullName>
    </recommendedName>
</protein>
<dbReference type="Pfam" id="PF13376">
    <property type="entry name" value="OmdA"/>
    <property type="match status" value="1"/>
</dbReference>
<dbReference type="Proteomes" id="UP000033867">
    <property type="component" value="Unassembled WGS sequence"/>
</dbReference>
<evidence type="ECO:0000313" key="2">
    <source>
        <dbReference type="Proteomes" id="UP000033867"/>
    </source>
</evidence>
<organism evidence="1 2">
    <name type="scientific">Candidatus Magasanikbacteria bacterium GW2011_GWE2_42_7</name>
    <dbReference type="NCBI Taxonomy" id="1619052"/>
    <lineage>
        <taxon>Bacteria</taxon>
        <taxon>Candidatus Magasanikiibacteriota</taxon>
    </lineage>
</organism>
<evidence type="ECO:0008006" key="3">
    <source>
        <dbReference type="Google" id="ProtNLM"/>
    </source>
</evidence>
<dbReference type="InterPro" id="IPR015018">
    <property type="entry name" value="DUF1905"/>
</dbReference>
<reference evidence="1 2" key="1">
    <citation type="journal article" date="2015" name="Nature">
        <title>rRNA introns, odd ribosomes, and small enigmatic genomes across a large radiation of phyla.</title>
        <authorList>
            <person name="Brown C.T."/>
            <person name="Hug L.A."/>
            <person name="Thomas B.C."/>
            <person name="Sharon I."/>
            <person name="Castelle C.J."/>
            <person name="Singh A."/>
            <person name="Wilkins M.J."/>
            <person name="Williams K.H."/>
            <person name="Banfield J.F."/>
        </authorList>
    </citation>
    <scope>NUCLEOTIDE SEQUENCE [LARGE SCALE GENOMIC DNA]</scope>
</reference>
<comment type="caution">
    <text evidence="1">The sequence shown here is derived from an EMBL/GenBank/DDBJ whole genome shotgun (WGS) entry which is preliminary data.</text>
</comment>
<dbReference type="SUPFAM" id="SSF141694">
    <property type="entry name" value="AF2212/PG0164-like"/>
    <property type="match status" value="1"/>
</dbReference>
<name>A0A0G1BJ16_9BACT</name>
<proteinExistence type="predicted"/>
<dbReference type="InterPro" id="IPR037079">
    <property type="entry name" value="AF2212/PG0164-like_sf"/>
</dbReference>